<dbReference type="PANTHER" id="PTHR33175">
    <property type="entry name" value="DNA-BINDING PROTEIN HU"/>
    <property type="match status" value="1"/>
</dbReference>
<evidence type="ECO:0000256" key="2">
    <source>
        <dbReference type="ARBA" id="ARBA00023067"/>
    </source>
</evidence>
<comment type="caution">
    <text evidence="5">The sequence shown here is derived from an EMBL/GenBank/DDBJ whole genome shotgun (WGS) entry which is preliminary data.</text>
</comment>
<dbReference type="Pfam" id="PF00216">
    <property type="entry name" value="Bac_DNA_binding"/>
    <property type="match status" value="1"/>
</dbReference>
<dbReference type="SMART" id="SM00411">
    <property type="entry name" value="BHL"/>
    <property type="match status" value="1"/>
</dbReference>
<evidence type="ECO:0000256" key="1">
    <source>
        <dbReference type="ARBA" id="ARBA00010529"/>
    </source>
</evidence>
<name>A0ABQ5TA18_9CAUL</name>
<dbReference type="Proteomes" id="UP001143509">
    <property type="component" value="Unassembled WGS sequence"/>
</dbReference>
<keyword evidence="6" id="KW-1185">Reference proteome</keyword>
<dbReference type="Gene3D" id="4.10.520.10">
    <property type="entry name" value="IHF-like DNA-binding proteins"/>
    <property type="match status" value="1"/>
</dbReference>
<dbReference type="CDD" id="cd13831">
    <property type="entry name" value="HU"/>
    <property type="match status" value="1"/>
</dbReference>
<evidence type="ECO:0008006" key="7">
    <source>
        <dbReference type="Google" id="ProtNLM"/>
    </source>
</evidence>
<dbReference type="PANTHER" id="PTHR33175:SF3">
    <property type="entry name" value="DNA-BINDING PROTEIN HU-BETA"/>
    <property type="match status" value="1"/>
</dbReference>
<evidence type="ECO:0000256" key="3">
    <source>
        <dbReference type="ARBA" id="ARBA00023125"/>
    </source>
</evidence>
<reference evidence="5" key="1">
    <citation type="journal article" date="2014" name="Int. J. Syst. Evol. Microbiol.">
        <title>Complete genome of a new Firmicutes species belonging to the dominant human colonic microbiota ('Ruminococcus bicirculans') reveals two chromosomes and a selective capacity to utilize plant glucans.</title>
        <authorList>
            <consortium name="NISC Comparative Sequencing Program"/>
            <person name="Wegmann U."/>
            <person name="Louis P."/>
            <person name="Goesmann A."/>
            <person name="Henrissat B."/>
            <person name="Duncan S.H."/>
            <person name="Flint H.J."/>
        </authorList>
    </citation>
    <scope>NUCLEOTIDE SEQUENCE</scope>
    <source>
        <strain evidence="5">VKM B-1499</strain>
    </source>
</reference>
<dbReference type="EMBL" id="BSFD01000010">
    <property type="protein sequence ID" value="GLK49660.1"/>
    <property type="molecule type" value="Genomic_DNA"/>
</dbReference>
<proteinExistence type="inferred from homology"/>
<evidence type="ECO:0000313" key="5">
    <source>
        <dbReference type="EMBL" id="GLK49660.1"/>
    </source>
</evidence>
<evidence type="ECO:0000256" key="4">
    <source>
        <dbReference type="RuleBase" id="RU003939"/>
    </source>
</evidence>
<dbReference type="SUPFAM" id="SSF47729">
    <property type="entry name" value="IHF-like DNA-binding proteins"/>
    <property type="match status" value="1"/>
</dbReference>
<comment type="similarity">
    <text evidence="1 4">Belongs to the bacterial histone-like protein family.</text>
</comment>
<accession>A0ABQ5TA18</accession>
<evidence type="ECO:0000313" key="6">
    <source>
        <dbReference type="Proteomes" id="UP001143509"/>
    </source>
</evidence>
<gene>
    <name evidence="5" type="ORF">GCM10017620_26330</name>
</gene>
<keyword evidence="2" id="KW-0226">DNA condensation</keyword>
<reference evidence="5" key="2">
    <citation type="submission" date="2023-01" db="EMBL/GenBank/DDBJ databases">
        <authorList>
            <person name="Sun Q."/>
            <person name="Evtushenko L."/>
        </authorList>
    </citation>
    <scope>NUCLEOTIDE SEQUENCE</scope>
    <source>
        <strain evidence="5">VKM B-1499</strain>
    </source>
</reference>
<keyword evidence="3" id="KW-0238">DNA-binding</keyword>
<dbReference type="InterPro" id="IPR010992">
    <property type="entry name" value="IHF-like_DNA-bd_dom_sf"/>
</dbReference>
<sequence>MLNAADIRVGGVFAFDASANPPFTDGQGENDMTKAELIGRMAVAANISRDQAKTALEAFTEGVVEALTQGRDVKLIGFGSFSPVDRKAGVARNPQTGEAIARAASRTARFRPGEGLKSALNG</sequence>
<organism evidence="5 6">
    <name type="scientific">Brevundimonas intermedia</name>
    <dbReference type="NCBI Taxonomy" id="74315"/>
    <lineage>
        <taxon>Bacteria</taxon>
        <taxon>Pseudomonadati</taxon>
        <taxon>Pseudomonadota</taxon>
        <taxon>Alphaproteobacteria</taxon>
        <taxon>Caulobacterales</taxon>
        <taxon>Caulobacteraceae</taxon>
        <taxon>Brevundimonas</taxon>
    </lineage>
</organism>
<dbReference type="PRINTS" id="PR01727">
    <property type="entry name" value="DNABINDINGHU"/>
</dbReference>
<protein>
    <recommendedName>
        <fullName evidence="7">HU family DNA-binding protein</fullName>
    </recommendedName>
</protein>
<dbReference type="InterPro" id="IPR000119">
    <property type="entry name" value="Hist_DNA-bd"/>
</dbReference>